<dbReference type="InterPro" id="IPR029058">
    <property type="entry name" value="AB_hydrolase_fold"/>
</dbReference>
<dbReference type="GO" id="GO:0016787">
    <property type="term" value="F:hydrolase activity"/>
    <property type="evidence" value="ECO:0007669"/>
    <property type="project" value="UniProtKB-KW"/>
</dbReference>
<keyword evidence="4" id="KW-1185">Reference proteome</keyword>
<dbReference type="AlphaFoldDB" id="A0A927GEX4"/>
<dbReference type="Gene3D" id="3.40.50.1820">
    <property type="entry name" value="alpha/beta hydrolase"/>
    <property type="match status" value="1"/>
</dbReference>
<organism evidence="3 4">
    <name type="scientific">Spirosoma validum</name>
    <dbReference type="NCBI Taxonomy" id="2771355"/>
    <lineage>
        <taxon>Bacteria</taxon>
        <taxon>Pseudomonadati</taxon>
        <taxon>Bacteroidota</taxon>
        <taxon>Cytophagia</taxon>
        <taxon>Cytophagales</taxon>
        <taxon>Cytophagaceae</taxon>
        <taxon>Spirosoma</taxon>
    </lineage>
</organism>
<dbReference type="Pfam" id="PF20434">
    <property type="entry name" value="BD-FAE"/>
    <property type="match status" value="1"/>
</dbReference>
<feature type="domain" description="BD-FAE-like" evidence="2">
    <location>
        <begin position="67"/>
        <end position="263"/>
    </location>
</feature>
<comment type="caution">
    <text evidence="3">The sequence shown here is derived from an EMBL/GenBank/DDBJ whole genome shotgun (WGS) entry which is preliminary data.</text>
</comment>
<evidence type="ECO:0000256" key="1">
    <source>
        <dbReference type="ARBA" id="ARBA00022801"/>
    </source>
</evidence>
<evidence type="ECO:0000313" key="3">
    <source>
        <dbReference type="EMBL" id="MBD2755272.1"/>
    </source>
</evidence>
<evidence type="ECO:0000259" key="2">
    <source>
        <dbReference type="Pfam" id="PF20434"/>
    </source>
</evidence>
<dbReference type="PANTHER" id="PTHR48081">
    <property type="entry name" value="AB HYDROLASE SUPERFAMILY PROTEIN C4A8.06C"/>
    <property type="match status" value="1"/>
</dbReference>
<protein>
    <submittedName>
        <fullName evidence="3">Alpha/beta hydrolase</fullName>
    </submittedName>
</protein>
<dbReference type="EMBL" id="JACXAA010000008">
    <property type="protein sequence ID" value="MBD2755272.1"/>
    <property type="molecule type" value="Genomic_DNA"/>
</dbReference>
<proteinExistence type="predicted"/>
<dbReference type="InterPro" id="IPR050300">
    <property type="entry name" value="GDXG_lipolytic_enzyme"/>
</dbReference>
<name>A0A927GEX4_9BACT</name>
<dbReference type="PANTHER" id="PTHR48081:SF33">
    <property type="entry name" value="KYNURENINE FORMAMIDASE"/>
    <property type="match status" value="1"/>
</dbReference>
<gene>
    <name evidence="3" type="ORF">IC230_20390</name>
</gene>
<accession>A0A927GEX4</accession>
<keyword evidence="1 3" id="KW-0378">Hydrolase</keyword>
<dbReference type="InterPro" id="IPR049492">
    <property type="entry name" value="BD-FAE-like_dom"/>
</dbReference>
<dbReference type="RefSeq" id="WP_191040902.1">
    <property type="nucleotide sequence ID" value="NZ_JACXAA010000008.1"/>
</dbReference>
<dbReference type="SUPFAM" id="SSF53474">
    <property type="entry name" value="alpha/beta-Hydrolases"/>
    <property type="match status" value="1"/>
</dbReference>
<reference evidence="3" key="1">
    <citation type="submission" date="2020-09" db="EMBL/GenBank/DDBJ databases">
        <authorList>
            <person name="Kim M.K."/>
        </authorList>
    </citation>
    <scope>NUCLEOTIDE SEQUENCE</scope>
    <source>
        <strain evidence="3">BT704</strain>
    </source>
</reference>
<dbReference type="Proteomes" id="UP000653797">
    <property type="component" value="Unassembled WGS sequence"/>
</dbReference>
<sequence>MERTFFATRATHLMNTPKSVSCLLGYSWVMLTALMLVNCSASKTPSGHYQQEKFNDVAYGVHSRQVMDVYLPANRTTHTAFVILIHGGAWVKAGKEYVRDIQDTLLKHGIAVASINHRYANQTDVHYPQMLEDVNQAMTYCSTHAAQWHTRPDGFVLVGASSGAHLALLTAYTTPKTIRAVVDFSGPTNLADTTLLNYAQKVGLIEVVQMMTGKSYVKGTLPDPAFAQASPLTQVKAIPVLMIHGTADVVVPYAQSEVLEGKLSSMGIKHKLLAIPNAGHDLSMNDSKIRALVLNTAVEWVLTYGQ</sequence>
<evidence type="ECO:0000313" key="4">
    <source>
        <dbReference type="Proteomes" id="UP000653797"/>
    </source>
</evidence>